<sequence>MKLICAFLSILFLAGCSKEPDPPEVSPDSGLMPAAMHQYHLAPDHESKKLPVL</sequence>
<reference evidence="1 2" key="1">
    <citation type="submission" date="2015-01" db="EMBL/GenBank/DDBJ databases">
        <title>Genome sequence of Jeotgalibacillus alimentarius.</title>
        <authorList>
            <person name="Goh K.M."/>
            <person name="Chan K.-G."/>
            <person name="Yaakop A.S."/>
            <person name="Ee R."/>
            <person name="Gan H.M."/>
            <person name="Chan C.S."/>
        </authorList>
    </citation>
    <scope>NUCLEOTIDE SEQUENCE [LARGE SCALE GENOMIC DNA]</scope>
    <source>
        <strain evidence="1 2">YKJ-13</strain>
    </source>
</reference>
<gene>
    <name evidence="1" type="ORF">KP77_25710</name>
</gene>
<dbReference type="PROSITE" id="PS51257">
    <property type="entry name" value="PROKAR_LIPOPROTEIN"/>
    <property type="match status" value="1"/>
</dbReference>
<comment type="caution">
    <text evidence="1">The sequence shown here is derived from an EMBL/GenBank/DDBJ whole genome shotgun (WGS) entry which is preliminary data.</text>
</comment>
<dbReference type="EMBL" id="JXRQ01000025">
    <property type="protein sequence ID" value="KIL46444.1"/>
    <property type="molecule type" value="Genomic_DNA"/>
</dbReference>
<name>A0A0C2RXI0_9BACL</name>
<dbReference type="Proteomes" id="UP000031950">
    <property type="component" value="Unassembled WGS sequence"/>
</dbReference>
<dbReference type="PATRIC" id="fig|135826.4.peg.2557"/>
<keyword evidence="2" id="KW-1185">Reference proteome</keyword>
<accession>A0A0C2RXI0</accession>
<evidence type="ECO:0000313" key="1">
    <source>
        <dbReference type="EMBL" id="KIL46444.1"/>
    </source>
</evidence>
<dbReference type="AlphaFoldDB" id="A0A0C2RXI0"/>
<organism evidence="1 2">
    <name type="scientific">Jeotgalibacillus alimentarius</name>
    <dbReference type="NCBI Taxonomy" id="135826"/>
    <lineage>
        <taxon>Bacteria</taxon>
        <taxon>Bacillati</taxon>
        <taxon>Bacillota</taxon>
        <taxon>Bacilli</taxon>
        <taxon>Bacillales</taxon>
        <taxon>Caryophanaceae</taxon>
        <taxon>Jeotgalibacillus</taxon>
    </lineage>
</organism>
<evidence type="ECO:0008006" key="3">
    <source>
        <dbReference type="Google" id="ProtNLM"/>
    </source>
</evidence>
<evidence type="ECO:0000313" key="2">
    <source>
        <dbReference type="Proteomes" id="UP000031950"/>
    </source>
</evidence>
<proteinExistence type="predicted"/>
<dbReference type="OrthoDB" id="9918623at2"/>
<dbReference type="RefSeq" id="WP_160289530.1">
    <property type="nucleotide sequence ID" value="NZ_JXRQ01000025.1"/>
</dbReference>
<protein>
    <recommendedName>
        <fullName evidence="3">Lipoprotein</fullName>
    </recommendedName>
</protein>